<dbReference type="InterPro" id="IPR016169">
    <property type="entry name" value="FAD-bd_PCMH_sub2"/>
</dbReference>
<dbReference type="Pfam" id="PF01565">
    <property type="entry name" value="FAD_binding_4"/>
    <property type="match status" value="1"/>
</dbReference>
<evidence type="ECO:0000256" key="2">
    <source>
        <dbReference type="ARBA" id="ARBA00022630"/>
    </source>
</evidence>
<keyword evidence="2" id="KW-0285">Flavoprotein</keyword>
<evidence type="ECO:0000313" key="7">
    <source>
        <dbReference type="Proteomes" id="UP001161325"/>
    </source>
</evidence>
<dbReference type="GO" id="GO:0071949">
    <property type="term" value="F:FAD binding"/>
    <property type="evidence" value="ECO:0007669"/>
    <property type="project" value="InterPro"/>
</dbReference>
<dbReference type="PROSITE" id="PS51387">
    <property type="entry name" value="FAD_PCMH"/>
    <property type="match status" value="1"/>
</dbReference>
<comment type="cofactor">
    <cofactor evidence="1">
        <name>FAD</name>
        <dbReference type="ChEBI" id="CHEBI:57692"/>
    </cofactor>
</comment>
<dbReference type="PANTHER" id="PTHR11748:SF119">
    <property type="entry name" value="D-2-HYDROXYGLUTARATE DEHYDROGENASE"/>
    <property type="match status" value="1"/>
</dbReference>
<proteinExistence type="predicted"/>
<dbReference type="InterPro" id="IPR004113">
    <property type="entry name" value="FAD-bd_oxidored_4_C"/>
</dbReference>
<dbReference type="GO" id="GO:0004458">
    <property type="term" value="F:D-lactate dehydrogenase (cytochrome) activity"/>
    <property type="evidence" value="ECO:0007669"/>
    <property type="project" value="TreeGrafter"/>
</dbReference>
<dbReference type="Gene3D" id="3.30.70.2190">
    <property type="match status" value="1"/>
</dbReference>
<evidence type="ECO:0000259" key="5">
    <source>
        <dbReference type="PROSITE" id="PS51387"/>
    </source>
</evidence>
<organism evidence="6 7">
    <name type="scientific">Roseisolibacter agri</name>
    <dbReference type="NCBI Taxonomy" id="2014610"/>
    <lineage>
        <taxon>Bacteria</taxon>
        <taxon>Pseudomonadati</taxon>
        <taxon>Gemmatimonadota</taxon>
        <taxon>Gemmatimonadia</taxon>
        <taxon>Gemmatimonadales</taxon>
        <taxon>Gemmatimonadaceae</taxon>
        <taxon>Roseisolibacter</taxon>
    </lineage>
</organism>
<dbReference type="InterPro" id="IPR036318">
    <property type="entry name" value="FAD-bd_PCMH-like_sf"/>
</dbReference>
<name>A0AA37Q988_9BACT</name>
<dbReference type="AlphaFoldDB" id="A0AA37Q988"/>
<evidence type="ECO:0000256" key="3">
    <source>
        <dbReference type="ARBA" id="ARBA00022827"/>
    </source>
</evidence>
<dbReference type="InterPro" id="IPR016171">
    <property type="entry name" value="Vanillyl_alc_oxidase_C-sub2"/>
</dbReference>
<accession>A0AA37Q988</accession>
<gene>
    <name evidence="6" type="ORF">rosag_35800</name>
</gene>
<dbReference type="Gene3D" id="3.30.70.2740">
    <property type="match status" value="1"/>
</dbReference>
<evidence type="ECO:0000256" key="1">
    <source>
        <dbReference type="ARBA" id="ARBA00001974"/>
    </source>
</evidence>
<sequence>MTAPPAHPPHFRGAFRRDDAARAAYAEAAGIGQVVPRAVAVPADPSDVQALVAWAAETGTPLVPRGSGSSMAGGAIGDGVILDVSRLRALGAVDRAARRLFAQPGVVGADVDARARESGLRFPVDPSSWRFCTVGGMAAANAAGAHSLRHGAMRPWVTALDCVFADGSRAVVRRGAPAPDVPAVRRLLRDVAPAARAAAARGVPLRRAVRKDSSGYALADWLASGELVDLLVGSEGTLAVFAGLELALSPVPGATASVLGAFGSLDDAVAAAVEARDAGAVACELLDRTFLDVAARGSDLPGAGRRTGWRAPRGTEAVLLAEVEGASSQEAGDAARRLRRAFEQGGAHEAVMALEPSAERVLWALRHAASPILARLDPELKSMQFIEDGAVPPRRLAEYVRGVRAALARHELRGVIFGHAGDGHVHVNPLVDVRDPAWRTRVAGVLEDVTALAASLGGTLAGEHGDGRLRTPLLARTWAPEVLALFAATKRACDPAGILNPGVKVPTDGQQALAAIKYDPALPPLPDAARRALDHVAATRDYAADRLALVDAEPAPAPAASAPH</sequence>
<evidence type="ECO:0000313" key="6">
    <source>
        <dbReference type="EMBL" id="GLC27067.1"/>
    </source>
</evidence>
<feature type="domain" description="FAD-binding PCMH-type" evidence="5">
    <location>
        <begin position="32"/>
        <end position="251"/>
    </location>
</feature>
<reference evidence="6" key="1">
    <citation type="submission" date="2022-08" db="EMBL/GenBank/DDBJ databases">
        <title>Draft genome sequencing of Roseisolibacter agri AW1220.</title>
        <authorList>
            <person name="Tobiishi Y."/>
            <person name="Tonouchi A."/>
        </authorList>
    </citation>
    <scope>NUCLEOTIDE SEQUENCE</scope>
    <source>
        <strain evidence="6">AW1220</strain>
    </source>
</reference>
<dbReference type="PANTHER" id="PTHR11748">
    <property type="entry name" value="D-LACTATE DEHYDROGENASE"/>
    <property type="match status" value="1"/>
</dbReference>
<dbReference type="RefSeq" id="WP_284351513.1">
    <property type="nucleotide sequence ID" value="NZ_BRXS01000005.1"/>
</dbReference>
<dbReference type="InterPro" id="IPR016164">
    <property type="entry name" value="FAD-linked_Oxase-like_C"/>
</dbReference>
<dbReference type="EMBL" id="BRXS01000005">
    <property type="protein sequence ID" value="GLC27067.1"/>
    <property type="molecule type" value="Genomic_DNA"/>
</dbReference>
<dbReference type="Gene3D" id="3.30.465.10">
    <property type="match status" value="1"/>
</dbReference>
<keyword evidence="3" id="KW-0274">FAD</keyword>
<dbReference type="GO" id="GO:1903457">
    <property type="term" value="P:lactate catabolic process"/>
    <property type="evidence" value="ECO:0007669"/>
    <property type="project" value="TreeGrafter"/>
</dbReference>
<protein>
    <recommendedName>
        <fullName evidence="5">FAD-binding PCMH-type domain-containing protein</fullName>
    </recommendedName>
</protein>
<dbReference type="SUPFAM" id="SSF55103">
    <property type="entry name" value="FAD-linked oxidases, C-terminal domain"/>
    <property type="match status" value="1"/>
</dbReference>
<dbReference type="Gene3D" id="3.30.43.10">
    <property type="entry name" value="Uridine Diphospho-n-acetylenolpyruvylglucosamine Reductase, domain 2"/>
    <property type="match status" value="1"/>
</dbReference>
<dbReference type="Pfam" id="PF02913">
    <property type="entry name" value="FAD-oxidase_C"/>
    <property type="match status" value="1"/>
</dbReference>
<keyword evidence="7" id="KW-1185">Reference proteome</keyword>
<dbReference type="Proteomes" id="UP001161325">
    <property type="component" value="Unassembled WGS sequence"/>
</dbReference>
<dbReference type="Gene3D" id="1.10.45.10">
    <property type="entry name" value="Vanillyl-alcohol Oxidase, Chain A, domain 4"/>
    <property type="match status" value="1"/>
</dbReference>
<dbReference type="InterPro" id="IPR016167">
    <property type="entry name" value="FAD-bd_PCMH_sub1"/>
</dbReference>
<dbReference type="SUPFAM" id="SSF56176">
    <property type="entry name" value="FAD-binding/transporter-associated domain-like"/>
    <property type="match status" value="1"/>
</dbReference>
<dbReference type="InterPro" id="IPR006094">
    <property type="entry name" value="Oxid_FAD_bind_N"/>
</dbReference>
<evidence type="ECO:0000256" key="4">
    <source>
        <dbReference type="ARBA" id="ARBA00023002"/>
    </source>
</evidence>
<keyword evidence="4" id="KW-0560">Oxidoreductase</keyword>
<comment type="caution">
    <text evidence="6">The sequence shown here is derived from an EMBL/GenBank/DDBJ whole genome shotgun (WGS) entry which is preliminary data.</text>
</comment>
<dbReference type="InterPro" id="IPR016166">
    <property type="entry name" value="FAD-bd_PCMH"/>
</dbReference>
<dbReference type="GO" id="GO:0008720">
    <property type="term" value="F:D-lactate dehydrogenase (NAD+) activity"/>
    <property type="evidence" value="ECO:0007669"/>
    <property type="project" value="TreeGrafter"/>
</dbReference>